<dbReference type="EMBL" id="CP121261">
    <property type="protein sequence ID" value="WFP07207.1"/>
    <property type="molecule type" value="Genomic_DNA"/>
</dbReference>
<evidence type="ECO:0000313" key="4">
    <source>
        <dbReference type="Proteomes" id="UP001214170"/>
    </source>
</evidence>
<dbReference type="CDD" id="cd04187">
    <property type="entry name" value="DPM1_like_bac"/>
    <property type="match status" value="1"/>
</dbReference>
<proteinExistence type="predicted"/>
<feature type="transmembrane region" description="Helical" evidence="1">
    <location>
        <begin position="278"/>
        <end position="299"/>
    </location>
</feature>
<keyword evidence="1" id="KW-0812">Transmembrane</keyword>
<feature type="transmembrane region" description="Helical" evidence="1">
    <location>
        <begin position="311"/>
        <end position="337"/>
    </location>
</feature>
<reference evidence="3 4" key="1">
    <citation type="submission" date="2023-03" db="EMBL/GenBank/DDBJ databases">
        <title>Achromobacter spanius LIG8.</title>
        <authorList>
            <person name="Shrestha S."/>
        </authorList>
    </citation>
    <scope>NUCLEOTIDE SEQUENCE [LARGE SCALE GENOMIC DNA]</scope>
    <source>
        <strain evidence="3 4">LIG8</strain>
    </source>
</reference>
<dbReference type="EC" id="2.4.-.-" evidence="3"/>
<keyword evidence="1" id="KW-1133">Transmembrane helix</keyword>
<dbReference type="GO" id="GO:0016757">
    <property type="term" value="F:glycosyltransferase activity"/>
    <property type="evidence" value="ECO:0007669"/>
    <property type="project" value="UniProtKB-KW"/>
</dbReference>
<keyword evidence="4" id="KW-1185">Reference proteome</keyword>
<gene>
    <name evidence="3" type="ORF">P8T11_23220</name>
</gene>
<dbReference type="Pfam" id="PF00535">
    <property type="entry name" value="Glycos_transf_2"/>
    <property type="match status" value="1"/>
</dbReference>
<keyword evidence="1" id="KW-0472">Membrane</keyword>
<dbReference type="Gene3D" id="3.90.550.10">
    <property type="entry name" value="Spore Coat Polysaccharide Biosynthesis Protein SpsA, Chain A"/>
    <property type="match status" value="1"/>
</dbReference>
<name>A0ABY8GR81_9BURK</name>
<keyword evidence="3" id="KW-0328">Glycosyltransferase</keyword>
<accession>A0ABY8GR81</accession>
<dbReference type="InterPro" id="IPR050256">
    <property type="entry name" value="Glycosyltransferase_2"/>
</dbReference>
<dbReference type="InterPro" id="IPR001173">
    <property type="entry name" value="Glyco_trans_2-like"/>
</dbReference>
<keyword evidence="3" id="KW-0808">Transferase</keyword>
<dbReference type="RefSeq" id="WP_268079819.1">
    <property type="nucleotide sequence ID" value="NZ_CP106885.1"/>
</dbReference>
<evidence type="ECO:0000313" key="3">
    <source>
        <dbReference type="EMBL" id="WFP07207.1"/>
    </source>
</evidence>
<dbReference type="SUPFAM" id="SSF53448">
    <property type="entry name" value="Nucleotide-diphospho-sugar transferases"/>
    <property type="match status" value="1"/>
</dbReference>
<dbReference type="PANTHER" id="PTHR48090">
    <property type="entry name" value="UNDECAPRENYL-PHOSPHATE 4-DEOXY-4-FORMAMIDO-L-ARABINOSE TRANSFERASE-RELATED"/>
    <property type="match status" value="1"/>
</dbReference>
<feature type="domain" description="Glycosyltransferase 2-like" evidence="2">
    <location>
        <begin position="55"/>
        <end position="215"/>
    </location>
</feature>
<evidence type="ECO:0000256" key="1">
    <source>
        <dbReference type="SAM" id="Phobius"/>
    </source>
</evidence>
<evidence type="ECO:0000259" key="2">
    <source>
        <dbReference type="Pfam" id="PF00535"/>
    </source>
</evidence>
<sequence>MHLHLRSDPIPRRALPHPYPLETPRSAKAAVVSADAPALVAAVVPVAVPYDSCISCVVPCLNEAENLRVLLPLLRSRLSALCTRWEIIVADDGSTDATESLMAEWTQHAGFRYVQLSRNFGKEAALSAGLQDATGDAVICLDADLQHPPALIEQMLARWAAGAEMVYAVRESRHDESWFKRSGARWFYKLLSSARGVDVPAHAGDFRLMDRGVVDALNALPERTRFMKGLYAWVGFKGEALPYTPDERMHGDSRFGGLRLFRLALDGLTAFTTWPLRLVSLAGVAFAFAAMSYAAYLVGDYLHSGNPVSGWTTIVTAVLFFAGVNLISLGVVGEYVARIFDEVKGRPLYVVRQRRGQTMDAGKPGV</sequence>
<dbReference type="InterPro" id="IPR029044">
    <property type="entry name" value="Nucleotide-diphossugar_trans"/>
</dbReference>
<organism evidence="3 4">
    <name type="scientific">Achromobacter spanius</name>
    <dbReference type="NCBI Taxonomy" id="217203"/>
    <lineage>
        <taxon>Bacteria</taxon>
        <taxon>Pseudomonadati</taxon>
        <taxon>Pseudomonadota</taxon>
        <taxon>Betaproteobacteria</taxon>
        <taxon>Burkholderiales</taxon>
        <taxon>Alcaligenaceae</taxon>
        <taxon>Achromobacter</taxon>
    </lineage>
</organism>
<dbReference type="PANTHER" id="PTHR48090:SF8">
    <property type="entry name" value="GLYCOSYLTRANSFERASE CSBB-RELATED"/>
    <property type="match status" value="1"/>
</dbReference>
<dbReference type="Proteomes" id="UP001214170">
    <property type="component" value="Chromosome"/>
</dbReference>
<protein>
    <submittedName>
        <fullName evidence="3">Glycosyltransferase family 2 protein</fullName>
        <ecNumber evidence="3">2.4.-.-</ecNumber>
    </submittedName>
</protein>